<dbReference type="RefSeq" id="WP_021865259.1">
    <property type="nucleotide sequence ID" value="NZ_JACOPD010000001.1"/>
</dbReference>
<evidence type="ECO:0008006" key="3">
    <source>
        <dbReference type="Google" id="ProtNLM"/>
    </source>
</evidence>
<protein>
    <recommendedName>
        <fullName evidence="3">Non-specific protein-tyrosine kinase</fullName>
    </recommendedName>
</protein>
<dbReference type="SUPFAM" id="SSF52540">
    <property type="entry name" value="P-loop containing nucleoside triphosphate hydrolases"/>
    <property type="match status" value="1"/>
</dbReference>
<dbReference type="Gene3D" id="3.40.50.300">
    <property type="entry name" value="P-loop containing nucleotide triphosphate hydrolases"/>
    <property type="match status" value="1"/>
</dbReference>
<evidence type="ECO:0000313" key="2">
    <source>
        <dbReference type="Proteomes" id="UP000628463"/>
    </source>
</evidence>
<gene>
    <name evidence="1" type="ORF">H8S01_02540</name>
</gene>
<dbReference type="EMBL" id="JACOPD010000001">
    <property type="protein sequence ID" value="MBC5679842.1"/>
    <property type="molecule type" value="Genomic_DNA"/>
</dbReference>
<accession>A0ABR7FXC8</accession>
<proteinExistence type="predicted"/>
<dbReference type="Proteomes" id="UP000628463">
    <property type="component" value="Unassembled WGS sequence"/>
</dbReference>
<organism evidence="1 2">
    <name type="scientific">Lachnospira hominis</name>
    <name type="common">ex Liu et al. 2021</name>
    <dbReference type="NCBI Taxonomy" id="2763051"/>
    <lineage>
        <taxon>Bacteria</taxon>
        <taxon>Bacillati</taxon>
        <taxon>Bacillota</taxon>
        <taxon>Clostridia</taxon>
        <taxon>Lachnospirales</taxon>
        <taxon>Lachnospiraceae</taxon>
        <taxon>Lachnospira</taxon>
    </lineage>
</organism>
<keyword evidence="2" id="KW-1185">Reference proteome</keyword>
<evidence type="ECO:0000313" key="1">
    <source>
        <dbReference type="EMBL" id="MBC5679842.1"/>
    </source>
</evidence>
<dbReference type="InterPro" id="IPR027417">
    <property type="entry name" value="P-loop_NTPase"/>
</dbReference>
<comment type="caution">
    <text evidence="1">The sequence shown here is derived from an EMBL/GenBank/DDBJ whole genome shotgun (WGS) entry which is preliminary data.</text>
</comment>
<name>A0ABR7FXC8_9FIRM</name>
<sequence length="195" mass="22099">MFSVNVDKLTGMTESEHHSYSDTVDAIIKECDKNYRIIATHGEPLMAFKLASVIHEKGKKVIFVDADVSEEIFLAKYKLGKNLKGFTDYFQEDEAIHDLVCKTNRKNLDIIFTGETQEFDKADILDSEFSDFRDCLVEQYDYVIVHTGDNYDIAAKCDASVILLKQSDYSEMSAESKVDFLDSNGCFVLGLVVEE</sequence>
<reference evidence="1 2" key="1">
    <citation type="submission" date="2020-08" db="EMBL/GenBank/DDBJ databases">
        <title>Genome public.</title>
        <authorList>
            <person name="Liu C."/>
            <person name="Sun Q."/>
        </authorList>
    </citation>
    <scope>NUCLEOTIDE SEQUENCE [LARGE SCALE GENOMIC DNA]</scope>
    <source>
        <strain evidence="1 2">NSJ-43</strain>
    </source>
</reference>